<comment type="caution">
    <text evidence="1">The sequence shown here is derived from an EMBL/GenBank/DDBJ whole genome shotgun (WGS) entry which is preliminary data.</text>
</comment>
<protein>
    <submittedName>
        <fullName evidence="1">Uncharacterized protein</fullName>
    </submittedName>
</protein>
<sequence>MPCWNRCAEKVLFFYEIYQKLKQINFKITTEVDSEEILNRFRKRFFSVNVKLWNGEMIPIEIEENDHLFDIRYQVSEKAHIHFSDVTTDL</sequence>
<organism evidence="1 2">
    <name type="scientific">Tritrichomonas musculus</name>
    <dbReference type="NCBI Taxonomy" id="1915356"/>
    <lineage>
        <taxon>Eukaryota</taxon>
        <taxon>Metamonada</taxon>
        <taxon>Parabasalia</taxon>
        <taxon>Tritrichomonadida</taxon>
        <taxon>Tritrichomonadidae</taxon>
        <taxon>Tritrichomonas</taxon>
    </lineage>
</organism>
<evidence type="ECO:0000313" key="1">
    <source>
        <dbReference type="EMBL" id="KAK8891248.1"/>
    </source>
</evidence>
<dbReference type="Proteomes" id="UP001470230">
    <property type="component" value="Unassembled WGS sequence"/>
</dbReference>
<dbReference type="InterPro" id="IPR029071">
    <property type="entry name" value="Ubiquitin-like_domsf"/>
</dbReference>
<dbReference type="EMBL" id="JAPFFF010000004">
    <property type="protein sequence ID" value="KAK8891248.1"/>
    <property type="molecule type" value="Genomic_DNA"/>
</dbReference>
<gene>
    <name evidence="1" type="ORF">M9Y10_028455</name>
</gene>
<reference evidence="1 2" key="1">
    <citation type="submission" date="2024-04" db="EMBL/GenBank/DDBJ databases">
        <title>Tritrichomonas musculus Genome.</title>
        <authorList>
            <person name="Alves-Ferreira E."/>
            <person name="Grigg M."/>
            <person name="Lorenzi H."/>
            <person name="Galac M."/>
        </authorList>
    </citation>
    <scope>NUCLEOTIDE SEQUENCE [LARGE SCALE GENOMIC DNA]</scope>
    <source>
        <strain evidence="1 2">EAF2021</strain>
    </source>
</reference>
<name>A0ABR2KJA8_9EUKA</name>
<proteinExistence type="predicted"/>
<dbReference type="SUPFAM" id="SSF54236">
    <property type="entry name" value="Ubiquitin-like"/>
    <property type="match status" value="1"/>
</dbReference>
<accession>A0ABR2KJA8</accession>
<keyword evidence="2" id="KW-1185">Reference proteome</keyword>
<evidence type="ECO:0000313" key="2">
    <source>
        <dbReference type="Proteomes" id="UP001470230"/>
    </source>
</evidence>